<dbReference type="InterPro" id="IPR003323">
    <property type="entry name" value="OTU_dom"/>
</dbReference>
<organism evidence="4 5">
    <name type="scientific">Humicola insolens</name>
    <name type="common">Soft-rot fungus</name>
    <dbReference type="NCBI Taxonomy" id="85995"/>
    <lineage>
        <taxon>Eukaryota</taxon>
        <taxon>Fungi</taxon>
        <taxon>Dikarya</taxon>
        <taxon>Ascomycota</taxon>
        <taxon>Pezizomycotina</taxon>
        <taxon>Sordariomycetes</taxon>
        <taxon>Sordariomycetidae</taxon>
        <taxon>Sordariales</taxon>
        <taxon>Chaetomiaceae</taxon>
        <taxon>Mycothermus</taxon>
    </lineage>
</organism>
<feature type="compositionally biased region" description="Low complexity" evidence="2">
    <location>
        <begin position="527"/>
        <end position="546"/>
    </location>
</feature>
<feature type="compositionally biased region" description="Basic residues" evidence="2">
    <location>
        <begin position="1403"/>
        <end position="1413"/>
    </location>
</feature>
<dbReference type="InterPro" id="IPR020904">
    <property type="entry name" value="Sc_DH/Rdtase_CS"/>
</dbReference>
<evidence type="ECO:0000256" key="2">
    <source>
        <dbReference type="SAM" id="MobiDB-lite"/>
    </source>
</evidence>
<protein>
    <recommendedName>
        <fullName evidence="3">OTU domain-containing protein</fullName>
    </recommendedName>
</protein>
<feature type="compositionally biased region" description="Polar residues" evidence="2">
    <location>
        <begin position="945"/>
        <end position="954"/>
    </location>
</feature>
<gene>
    <name evidence="4" type="ORF">VTJ49DRAFT_1242</name>
</gene>
<dbReference type="Pfam" id="PF12814">
    <property type="entry name" value="Mcp5_PH"/>
    <property type="match status" value="1"/>
</dbReference>
<feature type="region of interest" description="Disordered" evidence="2">
    <location>
        <begin position="1107"/>
        <end position="1176"/>
    </location>
</feature>
<proteinExistence type="predicted"/>
<dbReference type="PANTHER" id="PTHR28190:SF2">
    <property type="entry name" value="MIGRATION PROTEIN, PUTATIVE (AFU_ORTHOLOGUE AFUA_2G07730)-RELATED"/>
    <property type="match status" value="1"/>
</dbReference>
<dbReference type="SUPFAM" id="SSF51735">
    <property type="entry name" value="NAD(P)-binding Rossmann-fold domains"/>
    <property type="match status" value="1"/>
</dbReference>
<feature type="region of interest" description="Disordered" evidence="2">
    <location>
        <begin position="198"/>
        <end position="223"/>
    </location>
</feature>
<name>A0ABR3VD08_HUMIN</name>
<reference evidence="4 5" key="1">
    <citation type="journal article" date="2024" name="Commun. Biol.">
        <title>Comparative genomic analysis of thermophilic fungi reveals convergent evolutionary adaptations and gene losses.</title>
        <authorList>
            <person name="Steindorff A.S."/>
            <person name="Aguilar-Pontes M.V."/>
            <person name="Robinson A.J."/>
            <person name="Andreopoulos B."/>
            <person name="LaButti K."/>
            <person name="Kuo A."/>
            <person name="Mondo S."/>
            <person name="Riley R."/>
            <person name="Otillar R."/>
            <person name="Haridas S."/>
            <person name="Lipzen A."/>
            <person name="Grimwood J."/>
            <person name="Schmutz J."/>
            <person name="Clum A."/>
            <person name="Reid I.D."/>
            <person name="Moisan M.C."/>
            <person name="Butler G."/>
            <person name="Nguyen T.T.M."/>
            <person name="Dewar K."/>
            <person name="Conant G."/>
            <person name="Drula E."/>
            <person name="Henrissat B."/>
            <person name="Hansel C."/>
            <person name="Singer S."/>
            <person name="Hutchinson M.I."/>
            <person name="de Vries R.P."/>
            <person name="Natvig D.O."/>
            <person name="Powell A.J."/>
            <person name="Tsang A."/>
            <person name="Grigoriev I.V."/>
        </authorList>
    </citation>
    <scope>NUCLEOTIDE SEQUENCE [LARGE SCALE GENOMIC DNA]</scope>
    <source>
        <strain evidence="4 5">CBS 620.91</strain>
    </source>
</reference>
<dbReference type="EMBL" id="JAZGSY010000144">
    <property type="protein sequence ID" value="KAL1839705.1"/>
    <property type="molecule type" value="Genomic_DNA"/>
</dbReference>
<dbReference type="Gene3D" id="3.40.50.720">
    <property type="entry name" value="NAD(P)-binding Rossmann-like Domain"/>
    <property type="match status" value="1"/>
</dbReference>
<feature type="compositionally biased region" description="Low complexity" evidence="2">
    <location>
        <begin position="9"/>
        <end position="28"/>
    </location>
</feature>
<feature type="region of interest" description="Disordered" evidence="2">
    <location>
        <begin position="382"/>
        <end position="552"/>
    </location>
</feature>
<keyword evidence="5" id="KW-1185">Reference proteome</keyword>
<feature type="compositionally biased region" description="Pro residues" evidence="2">
    <location>
        <begin position="484"/>
        <end position="506"/>
    </location>
</feature>
<accession>A0ABR3VD08</accession>
<evidence type="ECO:0000313" key="5">
    <source>
        <dbReference type="Proteomes" id="UP001583172"/>
    </source>
</evidence>
<evidence type="ECO:0000313" key="4">
    <source>
        <dbReference type="EMBL" id="KAL1839705.1"/>
    </source>
</evidence>
<feature type="region of interest" description="Disordered" evidence="2">
    <location>
        <begin position="809"/>
        <end position="968"/>
    </location>
</feature>
<feature type="region of interest" description="Disordered" evidence="2">
    <location>
        <begin position="1210"/>
        <end position="1252"/>
    </location>
</feature>
<feature type="region of interest" description="Disordered" evidence="2">
    <location>
        <begin position="1350"/>
        <end position="1413"/>
    </location>
</feature>
<feature type="compositionally biased region" description="Basic residues" evidence="2">
    <location>
        <begin position="867"/>
        <end position="882"/>
    </location>
</feature>
<dbReference type="SUPFAM" id="SSF54001">
    <property type="entry name" value="Cysteine proteinases"/>
    <property type="match status" value="1"/>
</dbReference>
<dbReference type="PROSITE" id="PS00061">
    <property type="entry name" value="ADH_SHORT"/>
    <property type="match status" value="1"/>
</dbReference>
<dbReference type="PRINTS" id="PR00081">
    <property type="entry name" value="GDHRDH"/>
</dbReference>
<feature type="region of interest" description="Disordered" evidence="2">
    <location>
        <begin position="338"/>
        <end position="357"/>
    </location>
</feature>
<feature type="compositionally biased region" description="Low complexity" evidence="2">
    <location>
        <begin position="1297"/>
        <end position="1310"/>
    </location>
</feature>
<dbReference type="PANTHER" id="PTHR28190">
    <property type="entry name" value="NUCLEAR MIGRATION PROTEIN NUM1"/>
    <property type="match status" value="1"/>
</dbReference>
<evidence type="ECO:0000259" key="3">
    <source>
        <dbReference type="PROSITE" id="PS50802"/>
    </source>
</evidence>
<dbReference type="PROSITE" id="PS50802">
    <property type="entry name" value="OTU"/>
    <property type="match status" value="1"/>
</dbReference>
<feature type="compositionally biased region" description="Polar residues" evidence="2">
    <location>
        <begin position="727"/>
        <end position="747"/>
    </location>
</feature>
<dbReference type="InterPro" id="IPR002347">
    <property type="entry name" value="SDR_fam"/>
</dbReference>
<evidence type="ECO:0000256" key="1">
    <source>
        <dbReference type="ARBA" id="ARBA00022857"/>
    </source>
</evidence>
<comment type="caution">
    <text evidence="4">The sequence shown here is derived from an EMBL/GenBank/DDBJ whole genome shotgun (WGS) entry which is preliminary data.</text>
</comment>
<dbReference type="InterPro" id="IPR036291">
    <property type="entry name" value="NAD(P)-bd_dom_sf"/>
</dbReference>
<feature type="domain" description="OTU" evidence="3">
    <location>
        <begin position="1559"/>
        <end position="1690"/>
    </location>
</feature>
<dbReference type="Gene3D" id="6.10.20.180">
    <property type="match status" value="1"/>
</dbReference>
<feature type="compositionally biased region" description="Basic and acidic residues" evidence="2">
    <location>
        <begin position="429"/>
        <end position="450"/>
    </location>
</feature>
<dbReference type="InterPro" id="IPR053005">
    <property type="entry name" value="Nuclear_Pos-Cytoskel_Interact"/>
</dbReference>
<feature type="compositionally biased region" description="Low complexity" evidence="2">
    <location>
        <begin position="908"/>
        <end position="918"/>
    </location>
</feature>
<feature type="region of interest" description="Disordered" evidence="2">
    <location>
        <begin position="258"/>
        <end position="280"/>
    </location>
</feature>
<feature type="region of interest" description="Disordered" evidence="2">
    <location>
        <begin position="1430"/>
        <end position="1521"/>
    </location>
</feature>
<sequence length="1935" mass="207791">MTWETENESAAPAVAAAAAPSSSTASLPAPAPAPAPPDDPPFRPLSRTVSRSSRRTARSVTPPGPKGKSRSPPPGSGHGSKRSSRDVSTDENISILDPRRFTPTLHASLVSEILSLRRDQEEKLKIIESLETSLHTVREETETLQATLLSSGKETRSLKRQLSLLEGGTSSALTELAKERDEAVESANEAKKRLEATQKKLRSQEEDSERVHEQWAREKDAWEEERRKYERRIHVAETRLKAVLEEVAAFQAAQAANGGLNDVNGPESDGEESVKDDAASVRSMSITNSMRFSVANSILRANGNSLADELGDGYDEDSDYGGRDSVLSKHHSRNWSRDSIGFRTHQRHRSTDSVTRPGSVLRGKLAFNPTALEKLEAGVIREDDEASVSTAAPAKPIYVDTGVQPSPPPSPKLVPVKPPTPEPRPLSQTHERLGGLESPPRSDNEIEANQRRKRVHVAQPLAIRAPAPNALMVNGSSQTVEEPLSPPKTPKSPQQAPPPPPSPKPKSPVMVSASTQTEEAPPPPQPSFLLPMPIPSISIIPSSRPTTPREPRLPQLCKDFGCQVSLPINVSMTTSSTQTEQIRIDKRLAKLPPHLHPSAIRSRPASPAVGTPTVDTAPDEARQFSPIPGNLPPRNPRRLTAKRDSTDLPSPVSPPLTEGEVTRDLYPGNNDDGPLSSGKAPMRRPPRISSLFAGFGDSSDDDDEFMDPDLSDSEYRTALSAPKPVAGSSSAGGKRNSVGTVTSSENAFSPKARDRLLSRGSEDDEAVDSALYSLREAVQSRRGARRGSRAGMYGSKASVMRRAALIQSGIASHQRARSPSLTDLKEPPFPIPMRASSKVHPLLSTSAPSDGRSSPSRPPFDAWPRRGSTRSHYRANSIRKVRSTAAFSRNQQRHRRRSSRSPPPSIEGPLDSPGLPGLPHGGGDITVPRTRDSSRVRYKGHRSHPSTTTDQTAETGAGSQGGSQQQAPTVVDAIAQTMVGEWMFKYVRRRKSFGVADTKGGDDSSNDRHKRWVWLAPYERAILWSSKQPVSGSALLGKSGRKLTIQSVLDVKDNNPPPKGVAQIFDRSILILTPQRALKFTAPNAERHYIWLTALSFLAHSNQAIPETLTAPPQPKPLVDQYPIPKPKPKRRAIRDSIRLTKTKAPSLSKSDPVTEELPEPDSAPPSIPTYRPPPVPEVYRLPAHARDMSRDAAEPPPIPRFLDRGFDRGGPANHAPIHGRKRSNTGGHVPPPLSFRGFSGPAGSGGGYHTSSNSTAGNSIMTAGSSDIYSNGGNSAMTVATGSSAVTWARSSEASSSRGGHYQYGYQHQPPLPPLPNQNGGNFFDAIGTVRMEAFISPLQFTQEAMHADDLSSIGPPPSLYNFGSSRRRSSSKELRLDGGETLEQMQARHRKEQRELQGRITNKKKNATKKTRKFVNDECAELERQLRERQEEEVRRLLGGGGEEEEEEDGVGGVDGVDGDGQSQQVNGLAATLDGTHLSNPPSSSSSSNTPSSSSSSSSSQQPSQKPKRNRQKERLARRAAEQLALAEAAANEAANMTDHRAVEREAMQREFSLHKLKEVEIAPDGHCLFAAVADQLVSLGIPVSGTQGDDDGGEKAKPVPGYKAVRKAAADYILSHADDYAGFLAAEDGGGDGGVEAYAARIRDTAEWGGQLELSALAKAYGVEGKVVLVTGGAKGIGRMISSAFVANGARVYISSRDAKACDAAAAELNAEYPSTGGQAISLPADLSSHAECARLAAELTKREPAGLHVLVHNSGATWGEAYDDYPDKAWDKLLTLNLQRVFTLTQLLTPLLEKAARQVKGNDDDGEGPFPDPARIINIGSVDALRVPILPTFAYSASKAGLHHLSRHLATHLGPRGITSNTLACGPFPSKMMAATLKRVGDEIKAASPVGRIGSPADVGGACLWLASRAGAFINGATIAVDGGVSLVSKI</sequence>
<dbReference type="Pfam" id="PF13561">
    <property type="entry name" value="adh_short_C2"/>
    <property type="match status" value="1"/>
</dbReference>
<feature type="compositionally biased region" description="Pro residues" evidence="2">
    <location>
        <begin position="1162"/>
        <end position="1176"/>
    </location>
</feature>
<dbReference type="InterPro" id="IPR038765">
    <property type="entry name" value="Papain-like_cys_pep_sf"/>
</dbReference>
<keyword evidence="1" id="KW-0521">NADP</keyword>
<dbReference type="InterPro" id="IPR024774">
    <property type="entry name" value="PH_dom-Mcp5-type"/>
</dbReference>
<feature type="compositionally biased region" description="Pro residues" evidence="2">
    <location>
        <begin position="29"/>
        <end position="43"/>
    </location>
</feature>
<feature type="compositionally biased region" description="Acidic residues" evidence="2">
    <location>
        <begin position="698"/>
        <end position="712"/>
    </location>
</feature>
<feature type="region of interest" description="Disordered" evidence="2">
    <location>
        <begin position="1297"/>
        <end position="1316"/>
    </location>
</feature>
<feature type="compositionally biased region" description="Low complexity" evidence="2">
    <location>
        <begin position="1481"/>
        <end position="1507"/>
    </location>
</feature>
<feature type="compositionally biased region" description="Basic and acidic residues" evidence="2">
    <location>
        <begin position="751"/>
        <end position="761"/>
    </location>
</feature>
<feature type="region of interest" description="Disordered" evidence="2">
    <location>
        <begin position="1"/>
        <end position="99"/>
    </location>
</feature>
<feature type="compositionally biased region" description="Low complexity" evidence="2">
    <location>
        <begin position="844"/>
        <end position="855"/>
    </location>
</feature>
<feature type="compositionally biased region" description="Pro residues" evidence="2">
    <location>
        <begin position="405"/>
        <end position="424"/>
    </location>
</feature>
<dbReference type="Proteomes" id="UP001583172">
    <property type="component" value="Unassembled WGS sequence"/>
</dbReference>
<feature type="region of interest" description="Disordered" evidence="2">
    <location>
        <begin position="589"/>
        <end position="765"/>
    </location>
</feature>